<dbReference type="PANTHER" id="PTHR11895">
    <property type="entry name" value="TRANSAMIDASE"/>
    <property type="match status" value="1"/>
</dbReference>
<name>A0A543CPT9_9ACTN</name>
<accession>A0A543CPT9</accession>
<dbReference type="PANTHER" id="PTHR11895:SF7">
    <property type="entry name" value="GLUTAMYL-TRNA(GLN) AMIDOTRANSFERASE SUBUNIT A, MITOCHONDRIAL"/>
    <property type="match status" value="1"/>
</dbReference>
<dbReference type="AlphaFoldDB" id="A0A543CPT9"/>
<feature type="region of interest" description="Disordered" evidence="2">
    <location>
        <begin position="138"/>
        <end position="158"/>
    </location>
</feature>
<dbReference type="OrthoDB" id="182039at2"/>
<dbReference type="PROSITE" id="PS00571">
    <property type="entry name" value="AMIDASES"/>
    <property type="match status" value="1"/>
</dbReference>
<dbReference type="EMBL" id="VFOZ01000001">
    <property type="protein sequence ID" value="TQL99121.1"/>
    <property type="molecule type" value="Genomic_DNA"/>
</dbReference>
<dbReference type="InterPro" id="IPR023631">
    <property type="entry name" value="Amidase_dom"/>
</dbReference>
<organism evidence="4 5">
    <name type="scientific">Actinoallomurus bryophytorum</name>
    <dbReference type="NCBI Taxonomy" id="1490222"/>
    <lineage>
        <taxon>Bacteria</taxon>
        <taxon>Bacillati</taxon>
        <taxon>Actinomycetota</taxon>
        <taxon>Actinomycetes</taxon>
        <taxon>Streptosporangiales</taxon>
        <taxon>Thermomonosporaceae</taxon>
        <taxon>Actinoallomurus</taxon>
    </lineage>
</organism>
<keyword evidence="5" id="KW-1185">Reference proteome</keyword>
<protein>
    <submittedName>
        <fullName evidence="4">Amidase</fullName>
    </submittedName>
</protein>
<sequence length="418" mass="43326">MPAGSADAEAMRTVVGLARDLRAGRCTATALMSELLDRLERQRALIGAVAATDPETAMAEAEAADRRLRAGRARAMEGVPYTVKDWIDVAGLPVSGATRRDRGADGRRPVRDATAVARLRAEGAIVIAISTAMADNARYGHTRNPRDPSRAPGGSSSGGAALVAAGVAPLALGSDSGGSIRLPAAWCGVAGLKPTFGRVPLTGHFPRAGALEDGRTVIGPLAASVADLAAVLPLIAGPDGMDAGAPPVPLGDPAAIEPRRLRVGLITTGDEPMTRAVKALAEAGAVITAERLPDVRDEALELTRRHWGRTSLTGAEHAGLLWDWDRFRRRMLAATAGIDVLVTPATEGPVPLWRESAEGDYQWLLPWSLTGAPVVAVPVGTQDGLPIAVQVIARPWEDHVALAAAGLIEAAHPPTGAL</sequence>
<dbReference type="GO" id="GO:0003824">
    <property type="term" value="F:catalytic activity"/>
    <property type="evidence" value="ECO:0007669"/>
    <property type="project" value="InterPro"/>
</dbReference>
<dbReference type="InterPro" id="IPR000120">
    <property type="entry name" value="Amidase"/>
</dbReference>
<dbReference type="Proteomes" id="UP000316096">
    <property type="component" value="Unassembled WGS sequence"/>
</dbReference>
<evidence type="ECO:0000313" key="4">
    <source>
        <dbReference type="EMBL" id="TQL99121.1"/>
    </source>
</evidence>
<gene>
    <name evidence="4" type="ORF">FB559_4777</name>
</gene>
<proteinExistence type="inferred from homology"/>
<evidence type="ECO:0000256" key="1">
    <source>
        <dbReference type="ARBA" id="ARBA00009199"/>
    </source>
</evidence>
<evidence type="ECO:0000256" key="2">
    <source>
        <dbReference type="SAM" id="MobiDB-lite"/>
    </source>
</evidence>
<dbReference type="Pfam" id="PF01425">
    <property type="entry name" value="Amidase"/>
    <property type="match status" value="2"/>
</dbReference>
<reference evidence="4 5" key="1">
    <citation type="submission" date="2019-06" db="EMBL/GenBank/DDBJ databases">
        <title>Sequencing the genomes of 1000 actinobacteria strains.</title>
        <authorList>
            <person name="Klenk H.-P."/>
        </authorList>
    </citation>
    <scope>NUCLEOTIDE SEQUENCE [LARGE SCALE GENOMIC DNA]</scope>
    <source>
        <strain evidence="4 5">DSM 102200</strain>
    </source>
</reference>
<comment type="caution">
    <text evidence="4">The sequence shown here is derived from an EMBL/GenBank/DDBJ whole genome shotgun (WGS) entry which is preliminary data.</text>
</comment>
<dbReference type="InterPro" id="IPR020556">
    <property type="entry name" value="Amidase_CS"/>
</dbReference>
<dbReference type="SUPFAM" id="SSF75304">
    <property type="entry name" value="Amidase signature (AS) enzymes"/>
    <property type="match status" value="1"/>
</dbReference>
<dbReference type="Gene3D" id="3.90.1300.10">
    <property type="entry name" value="Amidase signature (AS) domain"/>
    <property type="match status" value="2"/>
</dbReference>
<comment type="similarity">
    <text evidence="1">Belongs to the amidase family.</text>
</comment>
<evidence type="ECO:0000313" key="5">
    <source>
        <dbReference type="Proteomes" id="UP000316096"/>
    </source>
</evidence>
<feature type="domain" description="Amidase" evidence="3">
    <location>
        <begin position="326"/>
        <end position="399"/>
    </location>
</feature>
<evidence type="ECO:0000259" key="3">
    <source>
        <dbReference type="Pfam" id="PF01425"/>
    </source>
</evidence>
<feature type="domain" description="Amidase" evidence="3">
    <location>
        <begin position="31"/>
        <end position="283"/>
    </location>
</feature>
<dbReference type="InterPro" id="IPR036928">
    <property type="entry name" value="AS_sf"/>
</dbReference>